<dbReference type="PROSITE" id="PS50835">
    <property type="entry name" value="IG_LIKE"/>
    <property type="match status" value="5"/>
</dbReference>
<dbReference type="Pfam" id="PF07679">
    <property type="entry name" value="I-set"/>
    <property type="match status" value="1"/>
</dbReference>
<feature type="compositionally biased region" description="Polar residues" evidence="7">
    <location>
        <begin position="812"/>
        <end position="831"/>
    </location>
</feature>
<reference evidence="11 12" key="1">
    <citation type="journal article" date="2022" name="Nat. Ecol. Evol.">
        <title>A masculinizing supergene underlies an exaggerated male reproductive morph in a spider.</title>
        <authorList>
            <person name="Hendrickx F."/>
            <person name="De Corte Z."/>
            <person name="Sonet G."/>
            <person name="Van Belleghem S.M."/>
            <person name="Kostlbacher S."/>
            <person name="Vangestel C."/>
        </authorList>
    </citation>
    <scope>NUCLEOTIDE SEQUENCE [LARGE SCALE GENOMIC DNA]</scope>
    <source>
        <strain evidence="11">W744_W776</strain>
    </source>
</reference>
<evidence type="ECO:0000256" key="1">
    <source>
        <dbReference type="ARBA" id="ARBA00004167"/>
    </source>
</evidence>
<keyword evidence="5 8" id="KW-0472">Membrane</keyword>
<evidence type="ECO:0000256" key="6">
    <source>
        <dbReference type="ARBA" id="ARBA00023157"/>
    </source>
</evidence>
<name>A0AAV6V2D9_9ARAC</name>
<gene>
    <name evidence="11" type="ORF">JTE90_017684</name>
</gene>
<dbReference type="AlphaFoldDB" id="A0AAV6V2D9"/>
<evidence type="ECO:0000256" key="4">
    <source>
        <dbReference type="ARBA" id="ARBA00022989"/>
    </source>
</evidence>
<dbReference type="InterPro" id="IPR013783">
    <property type="entry name" value="Ig-like_fold"/>
</dbReference>
<sequence length="852" mass="94209">MKPIDDNPIELYQPGCPVDSGDPSRKHCSWRTYNVISIIFEKKIETVIAVEGGKVDLGCDITPPSSSDDVALVLWYKDESTTPLYSLDSRRRGLYQAKHAPGQEIVGRAILDMSARPTVLRVEGLKAEDEGEYRCRVDFKIARSRNSLVILEIIIPPKKPVIKDNTGEILQRVSGPHNLGSRLKLICEVEGGKPTPTVTWWKDSLLLDDSFQVHNHVVRNELIVDSLDRGDLHSSYSCHASNNNISLPSVASVMIDMNLPPVEVQIEEKRRALSAQKPIELVCRAGGSRPPANITWTIGRQPLKGTKEKISSEGNITTGRLMFVPSVEDRGKNISCRAENTLIPGSGIVDEWQVDVHYVPQLTLGLGSKLRHNHIQEGRDVYLECGISANPGVSEIGWRFEDRELHTNKSAGVIVSNQSLVLQSVRRTNRGRYTCTADNSEGKGESAPLYLKVQYAPVCKTDQKTLYGVARHEPVKVSCEVEADPSKANFTWKFNNSVESMDVLSFASEESISIATYIPRTEYDYGTLLCWGKNSVGVQKDPCVFTVIPAGPPDPVQNCTVSNHTEESFVVKCQESYDGGLQQSFVLETYDSDHIVVITNHTGPSPVFAVVDLMPGTSFVLAVYAVNSKGRSEPRILRTSTLATPESLTQRDDPWQASLNPLLIVLTCVVVVLILVVITILIIVKARSRPENEKDNKKQGNDKSTTPLRQDADDRREIMTTNLESEDKCPDVIPGVEMTNDGLKVGDIHKPDLHGDALPWETRLVNEANAQFSSMDYGPNAWGVHPRPLLKQVPSPSVPQLPPLQQPLREYTSPTSIHPMSPVSPTGSTQLRAEWTIPRAGANKVKNRQTDV</sequence>
<dbReference type="InterPro" id="IPR036179">
    <property type="entry name" value="Ig-like_dom_sf"/>
</dbReference>
<dbReference type="Gene3D" id="2.60.40.10">
    <property type="entry name" value="Immunoglobulins"/>
    <property type="match status" value="6"/>
</dbReference>
<evidence type="ECO:0008006" key="13">
    <source>
        <dbReference type="Google" id="ProtNLM"/>
    </source>
</evidence>
<evidence type="ECO:0000256" key="2">
    <source>
        <dbReference type="ARBA" id="ARBA00022692"/>
    </source>
</evidence>
<evidence type="ECO:0000256" key="7">
    <source>
        <dbReference type="SAM" id="MobiDB-lite"/>
    </source>
</evidence>
<dbReference type="SUPFAM" id="SSF48726">
    <property type="entry name" value="Immunoglobulin"/>
    <property type="match status" value="5"/>
</dbReference>
<feature type="domain" description="Fibronectin type-III" evidence="10">
    <location>
        <begin position="552"/>
        <end position="647"/>
    </location>
</feature>
<dbReference type="InterPro" id="IPR013162">
    <property type="entry name" value="CD80_C2-set"/>
</dbReference>
<feature type="transmembrane region" description="Helical" evidence="8">
    <location>
        <begin position="662"/>
        <end position="684"/>
    </location>
</feature>
<feature type="domain" description="Ig-like" evidence="9">
    <location>
        <begin position="260"/>
        <end position="355"/>
    </location>
</feature>
<feature type="domain" description="Ig-like" evidence="9">
    <location>
        <begin position="23"/>
        <end position="137"/>
    </location>
</feature>
<organism evidence="11 12">
    <name type="scientific">Oedothorax gibbosus</name>
    <dbReference type="NCBI Taxonomy" id="931172"/>
    <lineage>
        <taxon>Eukaryota</taxon>
        <taxon>Metazoa</taxon>
        <taxon>Ecdysozoa</taxon>
        <taxon>Arthropoda</taxon>
        <taxon>Chelicerata</taxon>
        <taxon>Arachnida</taxon>
        <taxon>Araneae</taxon>
        <taxon>Araneomorphae</taxon>
        <taxon>Entelegynae</taxon>
        <taxon>Araneoidea</taxon>
        <taxon>Linyphiidae</taxon>
        <taxon>Erigoninae</taxon>
        <taxon>Oedothorax</taxon>
    </lineage>
</organism>
<dbReference type="Pfam" id="PF00041">
    <property type="entry name" value="fn3"/>
    <property type="match status" value="1"/>
</dbReference>
<keyword evidence="4 8" id="KW-1133">Transmembrane helix</keyword>
<evidence type="ECO:0000259" key="10">
    <source>
        <dbReference type="PROSITE" id="PS50853"/>
    </source>
</evidence>
<dbReference type="PANTHER" id="PTHR23278:SF19">
    <property type="entry name" value="OBSCURIN"/>
    <property type="match status" value="1"/>
</dbReference>
<accession>A0AAV6V2D9</accession>
<dbReference type="Pfam" id="PF08205">
    <property type="entry name" value="C2-set_2"/>
    <property type="match status" value="1"/>
</dbReference>
<dbReference type="PROSITE" id="PS50853">
    <property type="entry name" value="FN3"/>
    <property type="match status" value="1"/>
</dbReference>
<keyword evidence="12" id="KW-1185">Reference proteome</keyword>
<dbReference type="SMART" id="SM00409">
    <property type="entry name" value="IG"/>
    <property type="match status" value="4"/>
</dbReference>
<evidence type="ECO:0000256" key="8">
    <source>
        <dbReference type="SAM" id="Phobius"/>
    </source>
</evidence>
<comment type="subcellular location">
    <subcellularLocation>
        <location evidence="1">Membrane</location>
        <topology evidence="1">Single-pass membrane protein</topology>
    </subcellularLocation>
</comment>
<dbReference type="Proteomes" id="UP000827092">
    <property type="component" value="Unassembled WGS sequence"/>
</dbReference>
<dbReference type="SUPFAM" id="SSF49265">
    <property type="entry name" value="Fibronectin type III"/>
    <property type="match status" value="1"/>
</dbReference>
<evidence type="ECO:0000256" key="3">
    <source>
        <dbReference type="ARBA" id="ARBA00022737"/>
    </source>
</evidence>
<keyword evidence="3" id="KW-0677">Repeat</keyword>
<feature type="compositionally biased region" description="Basic and acidic residues" evidence="7">
    <location>
        <begin position="690"/>
        <end position="701"/>
    </location>
</feature>
<dbReference type="InterPro" id="IPR013098">
    <property type="entry name" value="Ig_I-set"/>
</dbReference>
<dbReference type="InterPro" id="IPR003598">
    <property type="entry name" value="Ig_sub2"/>
</dbReference>
<dbReference type="PANTHER" id="PTHR23278">
    <property type="entry name" value="SIDESTEP PROTEIN"/>
    <property type="match status" value="1"/>
</dbReference>
<dbReference type="InterPro" id="IPR013106">
    <property type="entry name" value="Ig_V-set"/>
</dbReference>
<dbReference type="Pfam" id="PF07686">
    <property type="entry name" value="V-set"/>
    <property type="match status" value="1"/>
</dbReference>
<protein>
    <recommendedName>
        <fullName evidence="13">Nephrin</fullName>
    </recommendedName>
</protein>
<dbReference type="InterPro" id="IPR036116">
    <property type="entry name" value="FN3_sf"/>
</dbReference>
<dbReference type="InterPro" id="IPR003599">
    <property type="entry name" value="Ig_sub"/>
</dbReference>
<evidence type="ECO:0000313" key="12">
    <source>
        <dbReference type="Proteomes" id="UP000827092"/>
    </source>
</evidence>
<dbReference type="CDD" id="cd00096">
    <property type="entry name" value="Ig"/>
    <property type="match status" value="1"/>
</dbReference>
<feature type="domain" description="Ig-like" evidence="9">
    <location>
        <begin position="360"/>
        <end position="450"/>
    </location>
</feature>
<dbReference type="SMART" id="SM00060">
    <property type="entry name" value="FN3"/>
    <property type="match status" value="1"/>
</dbReference>
<dbReference type="GO" id="GO:0030154">
    <property type="term" value="P:cell differentiation"/>
    <property type="evidence" value="ECO:0007669"/>
    <property type="project" value="UniProtKB-ARBA"/>
</dbReference>
<dbReference type="EMBL" id="JAFNEN010000204">
    <property type="protein sequence ID" value="KAG8189766.1"/>
    <property type="molecule type" value="Genomic_DNA"/>
</dbReference>
<proteinExistence type="predicted"/>
<keyword evidence="6" id="KW-1015">Disulfide bond</keyword>
<evidence type="ECO:0000313" key="11">
    <source>
        <dbReference type="EMBL" id="KAG8189766.1"/>
    </source>
</evidence>
<feature type="domain" description="Ig-like" evidence="9">
    <location>
        <begin position="457"/>
        <end position="530"/>
    </location>
</feature>
<dbReference type="Pfam" id="PF13927">
    <property type="entry name" value="Ig_3"/>
    <property type="match status" value="1"/>
</dbReference>
<feature type="region of interest" description="Disordered" evidence="7">
    <location>
        <begin position="806"/>
        <end position="852"/>
    </location>
</feature>
<evidence type="ECO:0000259" key="9">
    <source>
        <dbReference type="PROSITE" id="PS50835"/>
    </source>
</evidence>
<dbReference type="InterPro" id="IPR003961">
    <property type="entry name" value="FN3_dom"/>
</dbReference>
<dbReference type="SMART" id="SM00408">
    <property type="entry name" value="IGc2"/>
    <property type="match status" value="3"/>
</dbReference>
<dbReference type="CDD" id="cd00063">
    <property type="entry name" value="FN3"/>
    <property type="match status" value="1"/>
</dbReference>
<dbReference type="InterPro" id="IPR007110">
    <property type="entry name" value="Ig-like_dom"/>
</dbReference>
<feature type="region of interest" description="Disordered" evidence="7">
    <location>
        <begin position="690"/>
        <end position="715"/>
    </location>
</feature>
<comment type="caution">
    <text evidence="11">The sequence shown here is derived from an EMBL/GenBank/DDBJ whole genome shotgun (WGS) entry which is preliminary data.</text>
</comment>
<keyword evidence="2 8" id="KW-0812">Transmembrane</keyword>
<dbReference type="GO" id="GO:0016020">
    <property type="term" value="C:membrane"/>
    <property type="evidence" value="ECO:0007669"/>
    <property type="project" value="UniProtKB-SubCell"/>
</dbReference>
<feature type="domain" description="Ig-like" evidence="9">
    <location>
        <begin position="160"/>
        <end position="254"/>
    </location>
</feature>
<dbReference type="GO" id="GO:0009653">
    <property type="term" value="P:anatomical structure morphogenesis"/>
    <property type="evidence" value="ECO:0007669"/>
    <property type="project" value="UniProtKB-ARBA"/>
</dbReference>
<evidence type="ECO:0000256" key="5">
    <source>
        <dbReference type="ARBA" id="ARBA00023136"/>
    </source>
</evidence>